<evidence type="ECO:0000256" key="4">
    <source>
        <dbReference type="SAM" id="SignalP"/>
    </source>
</evidence>
<feature type="signal peptide" evidence="4">
    <location>
        <begin position="1"/>
        <end position="22"/>
    </location>
</feature>
<keyword evidence="2" id="KW-1015">Disulfide bond</keyword>
<organism evidence="6 7">
    <name type="scientific">Octopus sinensis</name>
    <name type="common">East Asian common octopus</name>
    <dbReference type="NCBI Taxonomy" id="2607531"/>
    <lineage>
        <taxon>Eukaryota</taxon>
        <taxon>Metazoa</taxon>
        <taxon>Spiralia</taxon>
        <taxon>Lophotrochozoa</taxon>
        <taxon>Mollusca</taxon>
        <taxon>Cephalopoda</taxon>
        <taxon>Coleoidea</taxon>
        <taxon>Octopodiformes</taxon>
        <taxon>Octopoda</taxon>
        <taxon>Incirrata</taxon>
        <taxon>Octopodidae</taxon>
        <taxon>Octopus</taxon>
    </lineage>
</organism>
<dbReference type="RefSeq" id="XP_036365802.1">
    <property type="nucleotide sequence ID" value="XM_036509909.1"/>
</dbReference>
<dbReference type="InterPro" id="IPR057774">
    <property type="entry name" value="D8C_UMOD/GP2/OIT3-like"/>
</dbReference>
<feature type="chain" id="PRO_5028801899" evidence="4">
    <location>
        <begin position="23"/>
        <end position="506"/>
    </location>
</feature>
<dbReference type="Proteomes" id="UP000515154">
    <property type="component" value="Linkage group LG16"/>
</dbReference>
<evidence type="ECO:0000256" key="1">
    <source>
        <dbReference type="ARBA" id="ARBA00022729"/>
    </source>
</evidence>
<accession>A0A7E6FFY7</accession>
<feature type="domain" description="UMOD/GP2/OIT3-like D8C" evidence="5">
    <location>
        <begin position="57"/>
        <end position="149"/>
    </location>
</feature>
<evidence type="ECO:0000256" key="3">
    <source>
        <dbReference type="SAM" id="Phobius"/>
    </source>
</evidence>
<dbReference type="PROSITE" id="PS51257">
    <property type="entry name" value="PROKAR_LIPOPROTEIN"/>
    <property type="match status" value="1"/>
</dbReference>
<gene>
    <name evidence="7" type="primary">LOC115220529</name>
</gene>
<dbReference type="AlphaFoldDB" id="A0A7E6FFY7"/>
<sequence>MITKYIFLFSLAFSLSCTEVTSKADPCDHYTEKEVSSRHVTKDNDTLCDNTLTEGWYRFIIGKQPAIIPTQCIKNDFCGTKLGMFIDLKNQTLPAIGNTISVTACSSFDILGKWDCCVLSKRIEMRHCSGDFFIYNLKKTDRCPVAYCSILQNEPDRNNYTIRHGGDVNEISPFVSTEDMIKDLTTLETPLISSIGSNAHNLTTADIQAQTFVTVNQTEKDVNVESATRSNLTTDLPKSSVTNILDIKTRKGGRNATVTTDKSLTTKLPAKGSVRGTKSTTLPVTVKTTTEDEDSVLKYFGSGEKKETAWKEKYSIHNSTVSPATPHRTSITPVITTFDKTVTPNQTITAEPSQDIFQEYLALFIILMIIGFLCLILLLSSCMYLYCQRHSGHWDRALAEQYHVTVVPRRDALINESPYSDDVILHDEKEEKLGSSLGSSYHGVNPGNNLSYSNSIKAINDLNNLTMRSHPNDFNSQPLDGTEGLVIPIDQFRPEKDTMNIEDTIL</sequence>
<keyword evidence="3" id="KW-0472">Membrane</keyword>
<keyword evidence="3" id="KW-0812">Transmembrane</keyword>
<keyword evidence="1 4" id="KW-0732">Signal</keyword>
<name>A0A7E6FFY7_9MOLL</name>
<keyword evidence="3" id="KW-1133">Transmembrane helix</keyword>
<keyword evidence="6" id="KW-1185">Reference proteome</keyword>
<proteinExistence type="predicted"/>
<dbReference type="Pfam" id="PF23283">
    <property type="entry name" value="D8C_UMOD"/>
    <property type="match status" value="1"/>
</dbReference>
<evidence type="ECO:0000313" key="7">
    <source>
        <dbReference type="RefSeq" id="XP_036365802.1"/>
    </source>
</evidence>
<evidence type="ECO:0000259" key="5">
    <source>
        <dbReference type="Pfam" id="PF23283"/>
    </source>
</evidence>
<feature type="transmembrane region" description="Helical" evidence="3">
    <location>
        <begin position="360"/>
        <end position="386"/>
    </location>
</feature>
<evidence type="ECO:0000313" key="6">
    <source>
        <dbReference type="Proteomes" id="UP000515154"/>
    </source>
</evidence>
<protein>
    <submittedName>
        <fullName evidence="7">Uncharacterized protein LOC115220529 isoform X1</fullName>
    </submittedName>
</protein>
<reference evidence="7" key="1">
    <citation type="submission" date="2025-08" db="UniProtKB">
        <authorList>
            <consortium name="RefSeq"/>
        </authorList>
    </citation>
    <scope>IDENTIFICATION</scope>
</reference>
<evidence type="ECO:0000256" key="2">
    <source>
        <dbReference type="ARBA" id="ARBA00023157"/>
    </source>
</evidence>